<dbReference type="InterPro" id="IPR035669">
    <property type="entry name" value="SGNH_plant_lipase-like"/>
</dbReference>
<evidence type="ECO:0000256" key="1">
    <source>
        <dbReference type="ARBA" id="ARBA00008668"/>
    </source>
</evidence>
<dbReference type="PANTHER" id="PTHR22835">
    <property type="entry name" value="ZINC FINGER FYVE DOMAIN CONTAINING PROTEIN"/>
    <property type="match status" value="1"/>
</dbReference>
<gene>
    <name evidence="6" type="ORF">Fot_05717</name>
    <name evidence="7" type="ORF">Fot_05763</name>
</gene>
<protein>
    <submittedName>
        <fullName evidence="7">GDSL esterase/lipase</fullName>
    </submittedName>
</protein>
<sequence length="384" mass="42704">MASNTCTFHILTLFLFLFFICFPLSNSIDFNYPAVFNFGDSNSDTGNLVAGLGERLDPPNGQIYFQRPSGRFCDGRLIVDFLMDAMDLPFLNAYLEAIGTPSFRKGCNFAAAGSAILPATASSVSPFSFGIQVAQFFRFKARVQELQAKSSKYAKYIPAQDYFQKGLYMFDIGQNDLAGAFYSKTFDQILASIPSILSVFEDGIKRLYDQQARNFWIHNTGPLGCLAQNMAKFGTDPSKLDELGCVSTHNQASRLLNLQLHALSKKLQGQYPDANFTYVDIFTIKYNLIANYSRYGFEQPIMACCGYGGPPLNYDSRIACGQTKVLNGSSVTAKGCNDTTEYVNWDGIHYTEAANQYVASQILTGKYSDPPFSDKMPFLLKLKF</sequence>
<dbReference type="EMBL" id="JBFOLJ010000002">
    <property type="protein sequence ID" value="KAL2552144.1"/>
    <property type="molecule type" value="Genomic_DNA"/>
</dbReference>
<comment type="similarity">
    <text evidence="1">Belongs to the 'GDSL' lipolytic enzyme family.</text>
</comment>
<dbReference type="EMBL" id="JBFOLJ010000002">
    <property type="protein sequence ID" value="KAL2552098.1"/>
    <property type="molecule type" value="Genomic_DNA"/>
</dbReference>
<evidence type="ECO:0000256" key="4">
    <source>
        <dbReference type="ARBA" id="ARBA00023180"/>
    </source>
</evidence>
<reference evidence="7" key="2">
    <citation type="submission" date="2024-07" db="EMBL/GenBank/DDBJ databases">
        <title>Two chromosome-level genome assemblies of Korean endemic species Abeliophyllum distichum and Forsythia ovata (Oleaceae).</title>
        <authorList>
            <person name="Mun J.H."/>
        </authorList>
    </citation>
    <scope>NUCLEOTIDE SEQUENCE</scope>
    <source>
        <strain evidence="7">KNKB202402200001</strain>
        <tissue evidence="7">Leaf</tissue>
    </source>
</reference>
<accession>A0ABD1WR47</accession>
<name>A0ABD1WR47_9LAMI</name>
<organism evidence="7 8">
    <name type="scientific">Forsythia ovata</name>
    <dbReference type="NCBI Taxonomy" id="205694"/>
    <lineage>
        <taxon>Eukaryota</taxon>
        <taxon>Viridiplantae</taxon>
        <taxon>Streptophyta</taxon>
        <taxon>Embryophyta</taxon>
        <taxon>Tracheophyta</taxon>
        <taxon>Spermatophyta</taxon>
        <taxon>Magnoliopsida</taxon>
        <taxon>eudicotyledons</taxon>
        <taxon>Gunneridae</taxon>
        <taxon>Pentapetalae</taxon>
        <taxon>asterids</taxon>
        <taxon>lamiids</taxon>
        <taxon>Lamiales</taxon>
        <taxon>Oleaceae</taxon>
        <taxon>Forsythieae</taxon>
        <taxon>Forsythia</taxon>
    </lineage>
</organism>
<dbReference type="Proteomes" id="UP001604277">
    <property type="component" value="Unassembled WGS sequence"/>
</dbReference>
<dbReference type="InterPro" id="IPR036514">
    <property type="entry name" value="SGNH_hydro_sf"/>
</dbReference>
<feature type="signal peptide" evidence="5">
    <location>
        <begin position="1"/>
        <end position="27"/>
    </location>
</feature>
<evidence type="ECO:0000256" key="3">
    <source>
        <dbReference type="ARBA" id="ARBA00022801"/>
    </source>
</evidence>
<evidence type="ECO:0000313" key="6">
    <source>
        <dbReference type="EMBL" id="KAL2552098.1"/>
    </source>
</evidence>
<evidence type="ECO:0000313" key="8">
    <source>
        <dbReference type="Proteomes" id="UP001604277"/>
    </source>
</evidence>
<dbReference type="CDD" id="cd01837">
    <property type="entry name" value="SGNH_plant_lipase_like"/>
    <property type="match status" value="1"/>
</dbReference>
<feature type="chain" id="PRO_5044723659" evidence="5">
    <location>
        <begin position="28"/>
        <end position="384"/>
    </location>
</feature>
<dbReference type="PANTHER" id="PTHR22835:SF536">
    <property type="entry name" value="OS05G0401000 PROTEIN"/>
    <property type="match status" value="1"/>
</dbReference>
<dbReference type="GO" id="GO:0016787">
    <property type="term" value="F:hydrolase activity"/>
    <property type="evidence" value="ECO:0007669"/>
    <property type="project" value="UniProtKB-KW"/>
</dbReference>
<keyword evidence="3" id="KW-0378">Hydrolase</keyword>
<dbReference type="AlphaFoldDB" id="A0ABD1WR47"/>
<comment type="caution">
    <text evidence="7">The sequence shown here is derived from an EMBL/GenBank/DDBJ whole genome shotgun (WGS) entry which is preliminary data.</text>
</comment>
<proteinExistence type="inferred from homology"/>
<dbReference type="Pfam" id="PF00657">
    <property type="entry name" value="Lipase_GDSL"/>
    <property type="match status" value="1"/>
</dbReference>
<reference evidence="8" key="1">
    <citation type="submission" date="2024-07" db="EMBL/GenBank/DDBJ databases">
        <title>Two chromosome-level genome assemblies of Korean endemic species Abeliophyllum distichum and Forsythia ovata (Oleaceae).</title>
        <authorList>
            <person name="Jang H."/>
        </authorList>
    </citation>
    <scope>NUCLEOTIDE SEQUENCE [LARGE SCALE GENOMIC DNA]</scope>
</reference>
<evidence type="ECO:0000256" key="2">
    <source>
        <dbReference type="ARBA" id="ARBA00022729"/>
    </source>
</evidence>
<dbReference type="Gene3D" id="3.40.50.1110">
    <property type="entry name" value="SGNH hydrolase"/>
    <property type="match status" value="1"/>
</dbReference>
<keyword evidence="4" id="KW-0325">Glycoprotein</keyword>
<keyword evidence="8" id="KW-1185">Reference proteome</keyword>
<keyword evidence="2 5" id="KW-0732">Signal</keyword>
<evidence type="ECO:0000256" key="5">
    <source>
        <dbReference type="SAM" id="SignalP"/>
    </source>
</evidence>
<dbReference type="InterPro" id="IPR001087">
    <property type="entry name" value="GDSL"/>
</dbReference>
<evidence type="ECO:0000313" key="7">
    <source>
        <dbReference type="EMBL" id="KAL2552144.1"/>
    </source>
</evidence>